<protein>
    <recommendedName>
        <fullName evidence="3">RNase H type-1 domain-containing protein</fullName>
    </recommendedName>
</protein>
<dbReference type="AlphaFoldDB" id="A0A7J9MIT7"/>
<reference evidence="1 2" key="1">
    <citation type="journal article" date="2019" name="Genome Biol. Evol.">
        <title>Insights into the evolution of the New World diploid cottons (Gossypium, subgenus Houzingenia) based on genome sequencing.</title>
        <authorList>
            <person name="Grover C.E."/>
            <person name="Arick M.A. 2nd"/>
            <person name="Thrash A."/>
            <person name="Conover J.L."/>
            <person name="Sanders W.S."/>
            <person name="Peterson D.G."/>
            <person name="Frelichowski J.E."/>
            <person name="Scheffler J.A."/>
            <person name="Scheffler B.E."/>
            <person name="Wendel J.F."/>
        </authorList>
    </citation>
    <scope>NUCLEOTIDE SEQUENCE [LARGE SCALE GENOMIC DNA]</scope>
    <source>
        <strain evidence="1">1</strain>
        <tissue evidence="1">Leaf</tissue>
    </source>
</reference>
<proteinExistence type="predicted"/>
<dbReference type="Proteomes" id="UP000593576">
    <property type="component" value="Unassembled WGS sequence"/>
</dbReference>
<sequence length="106" mass="12354">MSWPQQWRKRMHVSKQCSLQKRLVFVESRFVPRKANAAAHGLAQEGKRFETVRYWIEEAPVRVEKLVTEGECRGEEMVDLWSKVEIKKKLQSPWSVKSAIGKQSGL</sequence>
<comment type="caution">
    <text evidence="1">The sequence shown here is derived from an EMBL/GenBank/DDBJ whole genome shotgun (WGS) entry which is preliminary data.</text>
</comment>
<dbReference type="EMBL" id="JABFAF010000011">
    <property type="protein sequence ID" value="MBA0870777.1"/>
    <property type="molecule type" value="Genomic_DNA"/>
</dbReference>
<evidence type="ECO:0008006" key="3">
    <source>
        <dbReference type="Google" id="ProtNLM"/>
    </source>
</evidence>
<name>A0A7J9MIT7_GOSSC</name>
<organism evidence="1 2">
    <name type="scientific">Gossypium schwendimanii</name>
    <name type="common">Cotton</name>
    <dbReference type="NCBI Taxonomy" id="34291"/>
    <lineage>
        <taxon>Eukaryota</taxon>
        <taxon>Viridiplantae</taxon>
        <taxon>Streptophyta</taxon>
        <taxon>Embryophyta</taxon>
        <taxon>Tracheophyta</taxon>
        <taxon>Spermatophyta</taxon>
        <taxon>Magnoliopsida</taxon>
        <taxon>eudicotyledons</taxon>
        <taxon>Gunneridae</taxon>
        <taxon>Pentapetalae</taxon>
        <taxon>rosids</taxon>
        <taxon>malvids</taxon>
        <taxon>Malvales</taxon>
        <taxon>Malvaceae</taxon>
        <taxon>Malvoideae</taxon>
        <taxon>Gossypium</taxon>
    </lineage>
</organism>
<accession>A0A7J9MIT7</accession>
<keyword evidence="2" id="KW-1185">Reference proteome</keyword>
<evidence type="ECO:0000313" key="1">
    <source>
        <dbReference type="EMBL" id="MBA0870777.1"/>
    </source>
</evidence>
<gene>
    <name evidence="1" type="ORF">Goshw_017062</name>
</gene>
<evidence type="ECO:0000313" key="2">
    <source>
        <dbReference type="Proteomes" id="UP000593576"/>
    </source>
</evidence>